<evidence type="ECO:0000313" key="4">
    <source>
        <dbReference type="Proteomes" id="UP000058114"/>
    </source>
</evidence>
<organism evidence="2 4">
    <name type="scientific">Aeromonas schubertii</name>
    <dbReference type="NCBI Taxonomy" id="652"/>
    <lineage>
        <taxon>Bacteria</taxon>
        <taxon>Pseudomonadati</taxon>
        <taxon>Pseudomonadota</taxon>
        <taxon>Gammaproteobacteria</taxon>
        <taxon>Aeromonadales</taxon>
        <taxon>Aeromonadaceae</taxon>
        <taxon>Aeromonas</taxon>
    </lineage>
</organism>
<dbReference type="AlphaFoldDB" id="A0A0S2SPH9"/>
<dbReference type="Proteomes" id="UP000774958">
    <property type="component" value="Unassembled WGS sequence"/>
</dbReference>
<feature type="chain" id="PRO_5015044407" evidence="1">
    <location>
        <begin position="21"/>
        <end position="76"/>
    </location>
</feature>
<sequence>MKLIIPAALLVLLTGCSSQPAPEKPVGMANPASVYCLDQGGKLELRDEPGGVTGYCHLSDGRVVEEWALYHAEHGK</sequence>
<protein>
    <submittedName>
        <fullName evidence="3">DUF333 domain-containing protein</fullName>
    </submittedName>
    <submittedName>
        <fullName evidence="2">Putative hemolysin</fullName>
    </submittedName>
</protein>
<dbReference type="EMBL" id="JAIRBT010000034">
    <property type="protein sequence ID" value="MBZ6068115.1"/>
    <property type="molecule type" value="Genomic_DNA"/>
</dbReference>
<proteinExistence type="predicted"/>
<gene>
    <name evidence="2" type="primary">yoaF</name>
    <name evidence="3" type="ORF">LA374_18160</name>
    <name evidence="2" type="ORF">WL1483_4197</name>
</gene>
<dbReference type="EMBL" id="CP013067">
    <property type="protein sequence ID" value="ALP43616.1"/>
    <property type="molecule type" value="Genomic_DNA"/>
</dbReference>
<keyword evidence="5" id="KW-1185">Reference proteome</keyword>
<dbReference type="PROSITE" id="PS51257">
    <property type="entry name" value="PROKAR_LIPOPROTEIN"/>
    <property type="match status" value="1"/>
</dbReference>
<dbReference type="Proteomes" id="UP000058114">
    <property type="component" value="Chromosome"/>
</dbReference>
<evidence type="ECO:0000313" key="5">
    <source>
        <dbReference type="Proteomes" id="UP000774958"/>
    </source>
</evidence>
<reference evidence="2 4" key="2">
    <citation type="journal article" date="2016" name="Genome Announc.">
        <title>Complete Genome Sequence of the Highly Virulent Aeromonas schubertii Strain WL1483, Isolated from Diseased Snakehead Fish (Channa argus) in China.</title>
        <authorList>
            <person name="Liu L."/>
            <person name="Li N."/>
            <person name="Zhang D."/>
            <person name="Fu X."/>
            <person name="Shi C."/>
            <person name="Lin Q."/>
            <person name="Hao G."/>
        </authorList>
    </citation>
    <scope>NUCLEOTIDE SEQUENCE [LARGE SCALE GENOMIC DNA]</scope>
    <source>
        <strain evidence="2 4">WL1483</strain>
    </source>
</reference>
<name>A0A0S2SPH9_9GAMM</name>
<dbReference type="PANTHER" id="PTHR38008:SF2">
    <property type="entry name" value="HEMOLYSIN"/>
    <property type="match status" value="1"/>
</dbReference>
<dbReference type="RefSeq" id="WP_050667696.1">
    <property type="nucleotide sequence ID" value="NZ_CDDB01000088.1"/>
</dbReference>
<dbReference type="InterPro" id="IPR005590">
    <property type="entry name" value="DUF333"/>
</dbReference>
<keyword evidence="1" id="KW-0732">Signal</keyword>
<dbReference type="PATRIC" id="fig|652.5.peg.3862"/>
<dbReference type="OrthoDB" id="148878at2"/>
<dbReference type="PANTHER" id="PTHR38008">
    <property type="entry name" value="HEMOLYSIN-RELATED"/>
    <property type="match status" value="1"/>
</dbReference>
<reference evidence="3 5" key="3">
    <citation type="submission" date="2021-09" db="EMBL/GenBank/DDBJ databases">
        <title>Aeromonas schubertii isolated from Asian sea bass.</title>
        <authorList>
            <person name="Pinpimai K."/>
        </authorList>
    </citation>
    <scope>NUCLEOTIDE SEQUENCE [LARGE SCALE GENOMIC DNA]</scope>
    <source>
        <strain evidence="3 5">CHULA2021a</strain>
    </source>
</reference>
<dbReference type="KEGG" id="asr:WL1483_4197"/>
<evidence type="ECO:0000256" key="1">
    <source>
        <dbReference type="SAM" id="SignalP"/>
    </source>
</evidence>
<feature type="signal peptide" evidence="1">
    <location>
        <begin position="1"/>
        <end position="20"/>
    </location>
</feature>
<accession>A0A0S2SPH9</accession>
<dbReference type="Pfam" id="PF03891">
    <property type="entry name" value="DUF333"/>
    <property type="match status" value="1"/>
</dbReference>
<evidence type="ECO:0000313" key="2">
    <source>
        <dbReference type="EMBL" id="ALP43616.1"/>
    </source>
</evidence>
<evidence type="ECO:0000313" key="3">
    <source>
        <dbReference type="EMBL" id="MBZ6068115.1"/>
    </source>
</evidence>
<reference evidence="4" key="1">
    <citation type="submission" date="2015-10" db="EMBL/GenBank/DDBJ databases">
        <title>Complete Genome Sequence of Aeromonas schubertii strain WL1483.</title>
        <authorList>
            <person name="Liu L."/>
        </authorList>
    </citation>
    <scope>NUCLEOTIDE SEQUENCE [LARGE SCALE GENOMIC DNA]</scope>
    <source>
        <strain evidence="4">WL1483</strain>
    </source>
</reference>